<feature type="transmembrane region" description="Helical" evidence="5">
    <location>
        <begin position="176"/>
        <end position="198"/>
    </location>
</feature>
<dbReference type="EMBL" id="JABEQH010000008">
    <property type="protein sequence ID" value="MBB2175689.1"/>
    <property type="molecule type" value="Genomic_DNA"/>
</dbReference>
<evidence type="ECO:0000256" key="4">
    <source>
        <dbReference type="ARBA" id="ARBA00023136"/>
    </source>
</evidence>
<feature type="transmembrane region" description="Helical" evidence="5">
    <location>
        <begin position="135"/>
        <end position="156"/>
    </location>
</feature>
<gene>
    <name evidence="6" type="ORF">HLH21_07045</name>
</gene>
<evidence type="ECO:0000256" key="5">
    <source>
        <dbReference type="SAM" id="Phobius"/>
    </source>
</evidence>
<dbReference type="InterPro" id="IPR038770">
    <property type="entry name" value="Na+/solute_symporter_sf"/>
</dbReference>
<evidence type="ECO:0000256" key="3">
    <source>
        <dbReference type="ARBA" id="ARBA00022989"/>
    </source>
</evidence>
<dbReference type="PANTHER" id="PTHR10361">
    <property type="entry name" value="SODIUM-BILE ACID COTRANSPORTER"/>
    <property type="match status" value="1"/>
</dbReference>
<dbReference type="GO" id="GO:0016020">
    <property type="term" value="C:membrane"/>
    <property type="evidence" value="ECO:0007669"/>
    <property type="project" value="UniProtKB-SubCell"/>
</dbReference>
<protein>
    <submittedName>
        <fullName evidence="6">Bile acid:sodium symporter family protein</fullName>
    </submittedName>
</protein>
<evidence type="ECO:0000313" key="7">
    <source>
        <dbReference type="Proteomes" id="UP000561066"/>
    </source>
</evidence>
<feature type="transmembrane region" description="Helical" evidence="5">
    <location>
        <begin position="45"/>
        <end position="68"/>
    </location>
</feature>
<reference evidence="6 7" key="1">
    <citation type="submission" date="2020-04" db="EMBL/GenBank/DDBJ databases">
        <title>Description of novel Gluconacetobacter.</title>
        <authorList>
            <person name="Sombolestani A."/>
        </authorList>
    </citation>
    <scope>NUCLEOTIDE SEQUENCE [LARGE SCALE GENOMIC DNA]</scope>
    <source>
        <strain evidence="6 7">LMG 21312</strain>
    </source>
</reference>
<organism evidence="6 7">
    <name type="scientific">Gluconacetobacter johannae</name>
    <dbReference type="NCBI Taxonomy" id="112140"/>
    <lineage>
        <taxon>Bacteria</taxon>
        <taxon>Pseudomonadati</taxon>
        <taxon>Pseudomonadota</taxon>
        <taxon>Alphaproteobacteria</taxon>
        <taxon>Acetobacterales</taxon>
        <taxon>Acetobacteraceae</taxon>
        <taxon>Gluconacetobacter</taxon>
    </lineage>
</organism>
<comment type="subcellular location">
    <subcellularLocation>
        <location evidence="1">Membrane</location>
        <topology evidence="1">Multi-pass membrane protein</topology>
    </subcellularLocation>
</comment>
<dbReference type="PANTHER" id="PTHR10361:SF28">
    <property type="entry name" value="P3 PROTEIN-RELATED"/>
    <property type="match status" value="1"/>
</dbReference>
<name>A0A7W4J6R9_9PROT</name>
<feature type="transmembrane region" description="Helical" evidence="5">
    <location>
        <begin position="20"/>
        <end position="39"/>
    </location>
</feature>
<dbReference type="Gene3D" id="1.20.1530.20">
    <property type="match status" value="1"/>
</dbReference>
<dbReference type="InterPro" id="IPR002657">
    <property type="entry name" value="BilAc:Na_symport/Acr3"/>
</dbReference>
<comment type="caution">
    <text evidence="6">The sequence shown here is derived from an EMBL/GenBank/DDBJ whole genome shotgun (WGS) entry which is preliminary data.</text>
</comment>
<evidence type="ECO:0000256" key="2">
    <source>
        <dbReference type="ARBA" id="ARBA00022692"/>
    </source>
</evidence>
<keyword evidence="4 5" id="KW-0472">Membrane</keyword>
<keyword evidence="2 5" id="KW-0812">Transmembrane</keyword>
<keyword evidence="7" id="KW-1185">Reference proteome</keyword>
<accession>A0A7W4J6R9</accession>
<dbReference type="AlphaFoldDB" id="A0A7W4J6R9"/>
<feature type="transmembrane region" description="Helical" evidence="5">
    <location>
        <begin position="230"/>
        <end position="252"/>
    </location>
</feature>
<evidence type="ECO:0000256" key="1">
    <source>
        <dbReference type="ARBA" id="ARBA00004141"/>
    </source>
</evidence>
<dbReference type="Pfam" id="PF01758">
    <property type="entry name" value="SBF"/>
    <property type="match status" value="1"/>
</dbReference>
<proteinExistence type="predicted"/>
<sequence>MAGRARARPAPTRGPSFLQILTRLFPLWAILVSAAAIGAPGPFLALSPAITPLLAFVMFTMGVTLTAADFRRIAVRPAPVLAGIGLHYTVMPLAAWLVSWLLDMPPALRVGMILVGSVSSGTASNVMIYLARGDVALSVSISTLSTLVGIVATPFLTRLYVSTDVAVNVWGLLRSIVELVALPVIGGVAVNAFAGRLVRRVEPALPLVAMVAIMAIIGSIVAATRPALGFAGPVILLAVVLHNGIGLLGGYWGGRLLRLDESTCRTLAIEVGMQNSGLAATLGRLYFGPLAALPGAIFSVWHNISGSALSAWWAGRPTGATTPSLAAVTRAP</sequence>
<dbReference type="Proteomes" id="UP000561066">
    <property type="component" value="Unassembled WGS sequence"/>
</dbReference>
<keyword evidence="3 5" id="KW-1133">Transmembrane helix</keyword>
<evidence type="ECO:0000313" key="6">
    <source>
        <dbReference type="EMBL" id="MBB2175689.1"/>
    </source>
</evidence>
<feature type="transmembrane region" description="Helical" evidence="5">
    <location>
        <begin position="205"/>
        <end position="224"/>
    </location>
</feature>
<feature type="transmembrane region" description="Helical" evidence="5">
    <location>
        <begin position="108"/>
        <end position="128"/>
    </location>
</feature>
<dbReference type="InterPro" id="IPR004710">
    <property type="entry name" value="Bilac:Na_transpt"/>
</dbReference>
<feature type="transmembrane region" description="Helical" evidence="5">
    <location>
        <begin position="80"/>
        <end position="102"/>
    </location>
</feature>